<keyword evidence="2" id="KW-1185">Reference proteome</keyword>
<sequence length="139" mass="15265">MDAEYALLSLLEAQRHRQYDFGDVLVARAGTRALATRAGQAGRQLEDEIEEIAKSLRLPYQTRCRFEGRNATAPCDLAVPAGNSQAQIVVAAKSFGSTGSKLTDAVREIEEMALVRKPTQFVFAVIDGIGWKGRLNDLR</sequence>
<evidence type="ECO:0000313" key="2">
    <source>
        <dbReference type="Proteomes" id="UP000010729"/>
    </source>
</evidence>
<organism evidence="1 2">
    <name type="scientific">Arthrobacter crystallopoietes BAB-32</name>
    <dbReference type="NCBI Taxonomy" id="1246476"/>
    <lineage>
        <taxon>Bacteria</taxon>
        <taxon>Bacillati</taxon>
        <taxon>Actinomycetota</taxon>
        <taxon>Actinomycetes</taxon>
        <taxon>Micrococcales</taxon>
        <taxon>Micrococcaceae</taxon>
        <taxon>Crystallibacter</taxon>
    </lineage>
</organism>
<name>N1UWS1_9MICC</name>
<gene>
    <name evidence="1" type="ORF">D477_021338</name>
</gene>
<comment type="caution">
    <text evidence="1">The sequence shown here is derived from an EMBL/GenBank/DDBJ whole genome shotgun (WGS) entry which is preliminary data.</text>
</comment>
<dbReference type="Proteomes" id="UP000010729">
    <property type="component" value="Unassembled WGS sequence"/>
</dbReference>
<dbReference type="EMBL" id="ANPE02000320">
    <property type="protein sequence ID" value="EMY32209.1"/>
    <property type="molecule type" value="Genomic_DNA"/>
</dbReference>
<proteinExistence type="predicted"/>
<feature type="non-terminal residue" evidence="1">
    <location>
        <position position="139"/>
    </location>
</feature>
<reference evidence="1 2" key="1">
    <citation type="journal article" date="2013" name="Genome Announc.">
        <title>Draft Genome Sequence of Arthrobacter crystallopoietes Strain BAB-32, Revealing Genes for Bioremediation.</title>
        <authorList>
            <person name="Joshi M.N."/>
            <person name="Pandit A.S."/>
            <person name="Sharma A."/>
            <person name="Pandya R.V."/>
            <person name="Desai S.M."/>
            <person name="Saxena A.K."/>
            <person name="Bagatharia S.B."/>
        </authorList>
    </citation>
    <scope>NUCLEOTIDE SEQUENCE [LARGE SCALE GENOMIC DNA]</scope>
    <source>
        <strain evidence="1 2">BAB-32</strain>
    </source>
</reference>
<accession>N1UWS1</accession>
<evidence type="ECO:0000313" key="1">
    <source>
        <dbReference type="EMBL" id="EMY32209.1"/>
    </source>
</evidence>
<dbReference type="AlphaFoldDB" id="N1UWS1"/>
<protein>
    <submittedName>
        <fullName evidence="1">Uncharacterized protein</fullName>
    </submittedName>
</protein>